<feature type="repeat" description="TPR" evidence="3">
    <location>
        <begin position="89"/>
        <end position="122"/>
    </location>
</feature>
<dbReference type="EMBL" id="JADWOX010000007">
    <property type="protein sequence ID" value="MBI1684327.1"/>
    <property type="molecule type" value="Genomic_DNA"/>
</dbReference>
<gene>
    <name evidence="5" type="ORF">I4Q42_11675</name>
</gene>
<evidence type="ECO:0000256" key="3">
    <source>
        <dbReference type="PROSITE-ProRule" id="PRU00339"/>
    </source>
</evidence>
<keyword evidence="6" id="KW-1185">Reference proteome</keyword>
<proteinExistence type="predicted"/>
<feature type="region of interest" description="Disordered" evidence="4">
    <location>
        <begin position="150"/>
        <end position="170"/>
    </location>
</feature>
<dbReference type="RefSeq" id="WP_198576246.1">
    <property type="nucleotide sequence ID" value="NZ_JADWOX010000007.1"/>
</dbReference>
<organism evidence="5 6">
    <name type="scientific">Caulobacter hibisci</name>
    <dbReference type="NCBI Taxonomy" id="2035993"/>
    <lineage>
        <taxon>Bacteria</taxon>
        <taxon>Pseudomonadati</taxon>
        <taxon>Pseudomonadota</taxon>
        <taxon>Alphaproteobacteria</taxon>
        <taxon>Caulobacterales</taxon>
        <taxon>Caulobacteraceae</taxon>
        <taxon>Caulobacter</taxon>
    </lineage>
</organism>
<dbReference type="Pfam" id="PF07719">
    <property type="entry name" value="TPR_2"/>
    <property type="match status" value="1"/>
</dbReference>
<dbReference type="PROSITE" id="PS51257">
    <property type="entry name" value="PROKAR_LIPOPROTEIN"/>
    <property type="match status" value="1"/>
</dbReference>
<dbReference type="PROSITE" id="PS50005">
    <property type="entry name" value="TPR"/>
    <property type="match status" value="1"/>
</dbReference>
<comment type="caution">
    <text evidence="5">The sequence shown here is derived from an EMBL/GenBank/DDBJ whole genome shotgun (WGS) entry which is preliminary data.</text>
</comment>
<dbReference type="InterPro" id="IPR019734">
    <property type="entry name" value="TPR_rpt"/>
</dbReference>
<dbReference type="Gene3D" id="1.25.40.10">
    <property type="entry name" value="Tetratricopeptide repeat domain"/>
    <property type="match status" value="1"/>
</dbReference>
<dbReference type="InterPro" id="IPR013105">
    <property type="entry name" value="TPR_2"/>
</dbReference>
<sequence length="170" mass="17682">MRKSLTAVLMLVPLSGALGGCATLTRLAALVDHRPGPVEIRALPAPAAPDPAAATDRLYDRAAQAIKARNYALALELLQLAAQRAPGDARVLNAQGVVYDKLGRFDLSARYYDRALKADPGSRIVLGNMAYSARLQGREPAAEILQDATPPALLAGGPPVELAPLPGGGS</sequence>
<evidence type="ECO:0000256" key="1">
    <source>
        <dbReference type="ARBA" id="ARBA00022737"/>
    </source>
</evidence>
<name>A0ABS0SXG2_9CAUL</name>
<reference evidence="5 6" key="1">
    <citation type="submission" date="2020-11" db="EMBL/GenBank/DDBJ databases">
        <title>genome sequence of strain KACC 18849.</title>
        <authorList>
            <person name="Gao J."/>
            <person name="Zhang X."/>
        </authorList>
    </citation>
    <scope>NUCLEOTIDE SEQUENCE [LARGE SCALE GENOMIC DNA]</scope>
    <source>
        <strain evidence="5 6">KACC 18849</strain>
    </source>
</reference>
<protein>
    <submittedName>
        <fullName evidence="5">Tetratricopeptide repeat protein</fullName>
    </submittedName>
</protein>
<accession>A0ABS0SXG2</accession>
<evidence type="ECO:0000256" key="4">
    <source>
        <dbReference type="SAM" id="MobiDB-lite"/>
    </source>
</evidence>
<keyword evidence="2 3" id="KW-0802">TPR repeat</keyword>
<keyword evidence="1" id="KW-0677">Repeat</keyword>
<evidence type="ECO:0000256" key="2">
    <source>
        <dbReference type="ARBA" id="ARBA00022803"/>
    </source>
</evidence>
<dbReference type="InterPro" id="IPR011990">
    <property type="entry name" value="TPR-like_helical_dom_sf"/>
</dbReference>
<evidence type="ECO:0000313" key="5">
    <source>
        <dbReference type="EMBL" id="MBI1684327.1"/>
    </source>
</evidence>
<dbReference type="SMART" id="SM00028">
    <property type="entry name" value="TPR"/>
    <property type="match status" value="2"/>
</dbReference>
<dbReference type="SUPFAM" id="SSF48452">
    <property type="entry name" value="TPR-like"/>
    <property type="match status" value="1"/>
</dbReference>
<dbReference type="Proteomes" id="UP000639859">
    <property type="component" value="Unassembled WGS sequence"/>
</dbReference>
<evidence type="ECO:0000313" key="6">
    <source>
        <dbReference type="Proteomes" id="UP000639859"/>
    </source>
</evidence>